<feature type="region of interest" description="Disordered" evidence="2">
    <location>
        <begin position="18"/>
        <end position="51"/>
    </location>
</feature>
<keyword evidence="1" id="KW-0862">Zinc</keyword>
<evidence type="ECO:0000313" key="4">
    <source>
        <dbReference type="EMBL" id="RYR19895.1"/>
    </source>
</evidence>
<accession>A0A445A0G6</accession>
<keyword evidence="5" id="KW-1185">Reference proteome</keyword>
<comment type="caution">
    <text evidence="4">The sequence shown here is derived from an EMBL/GenBank/DDBJ whole genome shotgun (WGS) entry which is preliminary data.</text>
</comment>
<feature type="compositionally biased region" description="Polar residues" evidence="2">
    <location>
        <begin position="145"/>
        <end position="154"/>
    </location>
</feature>
<feature type="region of interest" description="Disordered" evidence="2">
    <location>
        <begin position="80"/>
        <end position="210"/>
    </location>
</feature>
<dbReference type="InterPro" id="IPR001878">
    <property type="entry name" value="Znf_CCHC"/>
</dbReference>
<dbReference type="Proteomes" id="UP000289738">
    <property type="component" value="Chromosome B03"/>
</dbReference>
<evidence type="ECO:0000256" key="1">
    <source>
        <dbReference type="PROSITE-ProRule" id="PRU00047"/>
    </source>
</evidence>
<sequence length="210" mass="22466">MQEGKLKRSFVVSCSKCGEKGHNYKTCKGAPSNPNWKPKTRHPSKKAATSSQSLIVLPLSQSAPGSESIHILHAYLQDASSSQPVSSPNPTVMESPTPSNPSMPQAPTRVTRSTLIISPPVPTTTQTRPPSPTIGRPFKPPAKANDTSRPQQSRFRPKQKIFRPPAPIAASTINTSPQQPTPSTIPSAASNQEAPPQNLPASPKTKDSKE</sequence>
<gene>
    <name evidence="4" type="ORF">Ahy_B03g064810</name>
</gene>
<evidence type="ECO:0000313" key="5">
    <source>
        <dbReference type="Proteomes" id="UP000289738"/>
    </source>
</evidence>
<dbReference type="GO" id="GO:0008270">
    <property type="term" value="F:zinc ion binding"/>
    <property type="evidence" value="ECO:0007669"/>
    <property type="project" value="UniProtKB-KW"/>
</dbReference>
<feature type="compositionally biased region" description="Polar residues" evidence="2">
    <location>
        <begin position="80"/>
        <end position="116"/>
    </location>
</feature>
<dbReference type="EMBL" id="SDMP01000013">
    <property type="protein sequence ID" value="RYR19895.1"/>
    <property type="molecule type" value="Genomic_DNA"/>
</dbReference>
<proteinExistence type="predicted"/>
<feature type="domain" description="CCHC-type" evidence="3">
    <location>
        <begin position="14"/>
        <end position="28"/>
    </location>
</feature>
<dbReference type="GO" id="GO:0003676">
    <property type="term" value="F:nucleic acid binding"/>
    <property type="evidence" value="ECO:0007669"/>
    <property type="project" value="InterPro"/>
</dbReference>
<dbReference type="PROSITE" id="PS50158">
    <property type="entry name" value="ZF_CCHC"/>
    <property type="match status" value="1"/>
</dbReference>
<keyword evidence="1" id="KW-0863">Zinc-finger</keyword>
<name>A0A445A0G6_ARAHY</name>
<keyword evidence="1" id="KW-0479">Metal-binding</keyword>
<reference evidence="4 5" key="1">
    <citation type="submission" date="2019-01" db="EMBL/GenBank/DDBJ databases">
        <title>Sequencing of cultivated peanut Arachis hypogaea provides insights into genome evolution and oil improvement.</title>
        <authorList>
            <person name="Chen X."/>
        </authorList>
    </citation>
    <scope>NUCLEOTIDE SEQUENCE [LARGE SCALE GENOMIC DNA]</scope>
    <source>
        <strain evidence="5">cv. Fuhuasheng</strain>
        <tissue evidence="4">Leaves</tissue>
    </source>
</reference>
<protein>
    <recommendedName>
        <fullName evidence="3">CCHC-type domain-containing protein</fullName>
    </recommendedName>
</protein>
<dbReference type="AlphaFoldDB" id="A0A445A0G6"/>
<organism evidence="4 5">
    <name type="scientific">Arachis hypogaea</name>
    <name type="common">Peanut</name>
    <dbReference type="NCBI Taxonomy" id="3818"/>
    <lineage>
        <taxon>Eukaryota</taxon>
        <taxon>Viridiplantae</taxon>
        <taxon>Streptophyta</taxon>
        <taxon>Embryophyta</taxon>
        <taxon>Tracheophyta</taxon>
        <taxon>Spermatophyta</taxon>
        <taxon>Magnoliopsida</taxon>
        <taxon>eudicotyledons</taxon>
        <taxon>Gunneridae</taxon>
        <taxon>Pentapetalae</taxon>
        <taxon>rosids</taxon>
        <taxon>fabids</taxon>
        <taxon>Fabales</taxon>
        <taxon>Fabaceae</taxon>
        <taxon>Papilionoideae</taxon>
        <taxon>50 kb inversion clade</taxon>
        <taxon>dalbergioids sensu lato</taxon>
        <taxon>Dalbergieae</taxon>
        <taxon>Pterocarpus clade</taxon>
        <taxon>Arachis</taxon>
    </lineage>
</organism>
<evidence type="ECO:0000256" key="2">
    <source>
        <dbReference type="SAM" id="MobiDB-lite"/>
    </source>
</evidence>
<feature type="compositionally biased region" description="Low complexity" evidence="2">
    <location>
        <begin position="171"/>
        <end position="187"/>
    </location>
</feature>
<evidence type="ECO:0000259" key="3">
    <source>
        <dbReference type="PROSITE" id="PS50158"/>
    </source>
</evidence>